<dbReference type="Gene3D" id="3.40.50.720">
    <property type="entry name" value="NAD(P)-binding Rossmann-like Domain"/>
    <property type="match status" value="1"/>
</dbReference>
<protein>
    <submittedName>
        <fullName evidence="4">SDR family NAD(P)-dependent oxidoreductase</fullName>
    </submittedName>
</protein>
<dbReference type="KEGG" id="nod:FOH10_19190"/>
<evidence type="ECO:0000256" key="1">
    <source>
        <dbReference type="ARBA" id="ARBA00006484"/>
    </source>
</evidence>
<dbReference type="InterPro" id="IPR036291">
    <property type="entry name" value="NAD(P)-bd_dom_sf"/>
</dbReference>
<dbReference type="CDD" id="cd05233">
    <property type="entry name" value="SDR_c"/>
    <property type="match status" value="1"/>
</dbReference>
<dbReference type="PRINTS" id="PR00080">
    <property type="entry name" value="SDRFAMILY"/>
</dbReference>
<accession>A0A516NNN9</accession>
<evidence type="ECO:0000256" key="3">
    <source>
        <dbReference type="RuleBase" id="RU000363"/>
    </source>
</evidence>
<reference evidence="4 5" key="1">
    <citation type="submission" date="2019-07" db="EMBL/GenBank/DDBJ databases">
        <title>Complete Genome Sequence and Methylome Analysis of Nocardia otitidis-caviarum NEB252.</title>
        <authorList>
            <person name="Fomenkov A."/>
            <person name="Anton B.P."/>
            <person name="Vincze T."/>
            <person name="Roberts R.J."/>
        </authorList>
    </citation>
    <scope>NUCLEOTIDE SEQUENCE [LARGE SCALE GENOMIC DNA]</scope>
    <source>
        <strain evidence="4 5">NEB252</strain>
    </source>
</reference>
<dbReference type="InterPro" id="IPR002347">
    <property type="entry name" value="SDR_fam"/>
</dbReference>
<dbReference type="PRINTS" id="PR00081">
    <property type="entry name" value="GDHRDH"/>
</dbReference>
<dbReference type="PANTHER" id="PTHR43391:SF12">
    <property type="entry name" value="OXIDOREDUCTASE EPHD-RELATED"/>
    <property type="match status" value="1"/>
</dbReference>
<dbReference type="AlphaFoldDB" id="A0A516NNN9"/>
<evidence type="ECO:0000256" key="2">
    <source>
        <dbReference type="ARBA" id="ARBA00023002"/>
    </source>
</evidence>
<name>A0A516NNN9_9NOCA</name>
<dbReference type="PANTHER" id="PTHR43391">
    <property type="entry name" value="RETINOL DEHYDROGENASE-RELATED"/>
    <property type="match status" value="1"/>
</dbReference>
<dbReference type="GO" id="GO:0016491">
    <property type="term" value="F:oxidoreductase activity"/>
    <property type="evidence" value="ECO:0007669"/>
    <property type="project" value="UniProtKB-KW"/>
</dbReference>
<dbReference type="RefSeq" id="WP_143981783.1">
    <property type="nucleotide sequence ID" value="NZ_CP041695.1"/>
</dbReference>
<comment type="similarity">
    <text evidence="1 3">Belongs to the short-chain dehydrogenases/reductases (SDR) family.</text>
</comment>
<dbReference type="SUPFAM" id="SSF51735">
    <property type="entry name" value="NAD(P)-binding Rossmann-fold domains"/>
    <property type="match status" value="1"/>
</dbReference>
<keyword evidence="2" id="KW-0560">Oxidoreductase</keyword>
<dbReference type="GeneID" id="80334491"/>
<evidence type="ECO:0000313" key="4">
    <source>
        <dbReference type="EMBL" id="QDP80523.1"/>
    </source>
</evidence>
<sequence>MSTAVVTGAGAGIGRETARRFASKGYRVVVADIDEASAGAVAEEITAAGGSARPYRLDASSESQWDDCAAWVRGEYGPARLLVNNAGIMDTGGFTEMSAAQWQRTVDVDLMSVIYGSRVFARQMIDAGIRGHIVNLSSAAAFLPARYVPAYATAKAAVLMASQCLRVELRPRGIGVTAICPGAIRTDLVAHGERAGLDAERQAAWRAEAGRVQGLAFAGPEKVARVIDTAVHRNRAVVPVNVEAWLAYAGLRLSPALMRGIGGVGSLEVADALLLRLRPLLDRIAK</sequence>
<gene>
    <name evidence="4" type="ORF">FOH10_19190</name>
</gene>
<dbReference type="Proteomes" id="UP000317039">
    <property type="component" value="Chromosome"/>
</dbReference>
<evidence type="ECO:0000313" key="5">
    <source>
        <dbReference type="Proteomes" id="UP000317039"/>
    </source>
</evidence>
<dbReference type="Pfam" id="PF00106">
    <property type="entry name" value="adh_short"/>
    <property type="match status" value="1"/>
</dbReference>
<dbReference type="EMBL" id="CP041695">
    <property type="protein sequence ID" value="QDP80523.1"/>
    <property type="molecule type" value="Genomic_DNA"/>
</dbReference>
<proteinExistence type="inferred from homology"/>
<organism evidence="4 5">
    <name type="scientific">Nocardia otitidiscaviarum</name>
    <dbReference type="NCBI Taxonomy" id="1823"/>
    <lineage>
        <taxon>Bacteria</taxon>
        <taxon>Bacillati</taxon>
        <taxon>Actinomycetota</taxon>
        <taxon>Actinomycetes</taxon>
        <taxon>Mycobacteriales</taxon>
        <taxon>Nocardiaceae</taxon>
        <taxon>Nocardia</taxon>
    </lineage>
</organism>